<keyword evidence="2" id="KW-0472">Membrane</keyword>
<evidence type="ECO:0000256" key="1">
    <source>
        <dbReference type="SAM" id="Coils"/>
    </source>
</evidence>
<feature type="coiled-coil region" evidence="1">
    <location>
        <begin position="204"/>
        <end position="231"/>
    </location>
</feature>
<keyword evidence="2" id="KW-0812">Transmembrane</keyword>
<sequence length="277" mass="31497">MSWIEAREFAWIFLIYGFLGWCTEVIFAGVNSGKFVNRGFLNGPICPIYGFGVLTAAKLLQPFDENLLLLFIGSVLITTLLEYLTGFLLEKLFHQKWWDYSALPFNIKGYVCLKFSLLWGLACLFILKIIHPAVLKFIESLPGTLSTVLCIIFLAAVAADFTVTLVNVLKLPKKLRTIVELEKALTSVSENLGERLSARAISLNSRAEELKTKHEAEREALREKYNRLTAKPNFVQRRIIKAFPNIKKGHYQEALEKLFKKPSKRKEQKGAAENPEQ</sequence>
<dbReference type="AlphaFoldDB" id="A0A9D1L9P9"/>
<feature type="transmembrane region" description="Helical" evidence="2">
    <location>
        <begin position="9"/>
        <end position="30"/>
    </location>
</feature>
<accession>A0A9D1L9P9</accession>
<keyword evidence="2" id="KW-1133">Transmembrane helix</keyword>
<feature type="transmembrane region" description="Helical" evidence="2">
    <location>
        <begin position="67"/>
        <end position="89"/>
    </location>
</feature>
<reference evidence="3" key="1">
    <citation type="submission" date="2020-10" db="EMBL/GenBank/DDBJ databases">
        <authorList>
            <person name="Gilroy R."/>
        </authorList>
    </citation>
    <scope>NUCLEOTIDE SEQUENCE</scope>
    <source>
        <strain evidence="3">CHK195-4489</strain>
    </source>
</reference>
<keyword evidence="1" id="KW-0175">Coiled coil</keyword>
<evidence type="ECO:0000313" key="4">
    <source>
        <dbReference type="Proteomes" id="UP000824089"/>
    </source>
</evidence>
<feature type="transmembrane region" description="Helical" evidence="2">
    <location>
        <begin position="110"/>
        <end position="131"/>
    </location>
</feature>
<feature type="transmembrane region" description="Helical" evidence="2">
    <location>
        <begin position="143"/>
        <end position="169"/>
    </location>
</feature>
<gene>
    <name evidence="3" type="ORF">IAD50_07765</name>
</gene>
<evidence type="ECO:0000313" key="3">
    <source>
        <dbReference type="EMBL" id="HIU30174.1"/>
    </source>
</evidence>
<protein>
    <submittedName>
        <fullName evidence="3">Uncharacterized protein</fullName>
    </submittedName>
</protein>
<organism evidence="3 4">
    <name type="scientific">Candidatus Egerieisoma faecipullorum</name>
    <dbReference type="NCBI Taxonomy" id="2840963"/>
    <lineage>
        <taxon>Bacteria</taxon>
        <taxon>Bacillati</taxon>
        <taxon>Bacillota</taxon>
        <taxon>Clostridia</taxon>
        <taxon>Eubacteriales</taxon>
        <taxon>Clostridiaceae</taxon>
        <taxon>Clostridiaceae incertae sedis</taxon>
        <taxon>Candidatus Egerieisoma</taxon>
    </lineage>
</organism>
<proteinExistence type="predicted"/>
<dbReference type="Proteomes" id="UP000824089">
    <property type="component" value="Unassembled WGS sequence"/>
</dbReference>
<reference evidence="3" key="2">
    <citation type="journal article" date="2021" name="PeerJ">
        <title>Extensive microbial diversity within the chicken gut microbiome revealed by metagenomics and culture.</title>
        <authorList>
            <person name="Gilroy R."/>
            <person name="Ravi A."/>
            <person name="Getino M."/>
            <person name="Pursley I."/>
            <person name="Horton D.L."/>
            <person name="Alikhan N.F."/>
            <person name="Baker D."/>
            <person name="Gharbi K."/>
            <person name="Hall N."/>
            <person name="Watson M."/>
            <person name="Adriaenssens E.M."/>
            <person name="Foster-Nyarko E."/>
            <person name="Jarju S."/>
            <person name="Secka A."/>
            <person name="Antonio M."/>
            <person name="Oren A."/>
            <person name="Chaudhuri R.R."/>
            <person name="La Ragione R."/>
            <person name="Hildebrand F."/>
            <person name="Pallen M.J."/>
        </authorList>
    </citation>
    <scope>NUCLEOTIDE SEQUENCE</scope>
    <source>
        <strain evidence="3">CHK195-4489</strain>
    </source>
</reference>
<dbReference type="InterPro" id="IPR010540">
    <property type="entry name" value="CmpB_TMEM229"/>
</dbReference>
<dbReference type="Pfam" id="PF06541">
    <property type="entry name" value="ABC_trans_CmpB"/>
    <property type="match status" value="1"/>
</dbReference>
<evidence type="ECO:0000256" key="2">
    <source>
        <dbReference type="SAM" id="Phobius"/>
    </source>
</evidence>
<comment type="caution">
    <text evidence="3">The sequence shown here is derived from an EMBL/GenBank/DDBJ whole genome shotgun (WGS) entry which is preliminary data.</text>
</comment>
<dbReference type="EMBL" id="DVMM01000167">
    <property type="protein sequence ID" value="HIU30174.1"/>
    <property type="molecule type" value="Genomic_DNA"/>
</dbReference>
<name>A0A9D1L9P9_9CLOT</name>